<proteinExistence type="predicted"/>
<dbReference type="EMBL" id="CAXKWB010056406">
    <property type="protein sequence ID" value="CAL4178230.1"/>
    <property type="molecule type" value="Genomic_DNA"/>
</dbReference>
<accession>A0AAV2SCL6</accession>
<protein>
    <submittedName>
        <fullName evidence="1">Uncharacterized protein</fullName>
    </submittedName>
</protein>
<keyword evidence="2" id="KW-1185">Reference proteome</keyword>
<name>A0AAV2SCL6_MEGNR</name>
<comment type="caution">
    <text evidence="1">The sequence shown here is derived from an EMBL/GenBank/DDBJ whole genome shotgun (WGS) entry which is preliminary data.</text>
</comment>
<reference evidence="1 2" key="1">
    <citation type="submission" date="2024-05" db="EMBL/GenBank/DDBJ databases">
        <authorList>
            <person name="Wallberg A."/>
        </authorList>
    </citation>
    <scope>NUCLEOTIDE SEQUENCE [LARGE SCALE GENOMIC DNA]</scope>
</reference>
<sequence length="186" mass="20805">ALQNLLLGSEHPEAFITLTIDQPTKESEWDKGHNNWHLKNINKDNNVNNLGTFCISLKKKSRYAHQFLALCFGTFGPSYKNSRAWGIVDKGLPGESIIFDGYLTEFGRSQKALMSVHEDERSAALYEGMVFKQGDAGFLICTKYYPDEYFLNPIGIVVSGLDILCKATCHEPINDIVISDIGLIVD</sequence>
<evidence type="ECO:0000313" key="1">
    <source>
        <dbReference type="EMBL" id="CAL4178230.1"/>
    </source>
</evidence>
<evidence type="ECO:0000313" key="2">
    <source>
        <dbReference type="Proteomes" id="UP001497623"/>
    </source>
</evidence>
<gene>
    <name evidence="1" type="ORF">MNOR_LOCUS34992</name>
</gene>
<organism evidence="1 2">
    <name type="scientific">Meganyctiphanes norvegica</name>
    <name type="common">Northern krill</name>
    <name type="synonym">Thysanopoda norvegica</name>
    <dbReference type="NCBI Taxonomy" id="48144"/>
    <lineage>
        <taxon>Eukaryota</taxon>
        <taxon>Metazoa</taxon>
        <taxon>Ecdysozoa</taxon>
        <taxon>Arthropoda</taxon>
        <taxon>Crustacea</taxon>
        <taxon>Multicrustacea</taxon>
        <taxon>Malacostraca</taxon>
        <taxon>Eumalacostraca</taxon>
        <taxon>Eucarida</taxon>
        <taxon>Euphausiacea</taxon>
        <taxon>Euphausiidae</taxon>
        <taxon>Meganyctiphanes</taxon>
    </lineage>
</organism>
<feature type="non-terminal residue" evidence="1">
    <location>
        <position position="1"/>
    </location>
</feature>
<dbReference type="AlphaFoldDB" id="A0AAV2SCL6"/>
<dbReference type="Proteomes" id="UP001497623">
    <property type="component" value="Unassembled WGS sequence"/>
</dbReference>